<dbReference type="SMART" id="SM00645">
    <property type="entry name" value="Pept_C1"/>
    <property type="match status" value="1"/>
</dbReference>
<keyword evidence="5" id="KW-1015">Disulfide bond</keyword>
<evidence type="ECO:0000256" key="1">
    <source>
        <dbReference type="ARBA" id="ARBA00008455"/>
    </source>
</evidence>
<dbReference type="InterPro" id="IPR025660">
    <property type="entry name" value="Pept_his_AS"/>
</dbReference>
<evidence type="ECO:0000256" key="4">
    <source>
        <dbReference type="ARBA" id="ARBA00022807"/>
    </source>
</evidence>
<keyword evidence="4" id="KW-0788">Thiol protease</keyword>
<dbReference type="CDD" id="cd02248">
    <property type="entry name" value="Peptidase_C1A"/>
    <property type="match status" value="1"/>
</dbReference>
<dbReference type="InterPro" id="IPR000668">
    <property type="entry name" value="Peptidase_C1A_C"/>
</dbReference>
<organism evidence="7">
    <name type="scientific">Manihot esculenta</name>
    <name type="common">Cassava</name>
    <name type="synonym">Jatropha manihot</name>
    <dbReference type="NCBI Taxonomy" id="3983"/>
    <lineage>
        <taxon>Eukaryota</taxon>
        <taxon>Viridiplantae</taxon>
        <taxon>Streptophyta</taxon>
        <taxon>Embryophyta</taxon>
        <taxon>Tracheophyta</taxon>
        <taxon>Spermatophyta</taxon>
        <taxon>Magnoliopsida</taxon>
        <taxon>eudicotyledons</taxon>
        <taxon>Gunneridae</taxon>
        <taxon>Pentapetalae</taxon>
        <taxon>rosids</taxon>
        <taxon>fabids</taxon>
        <taxon>Malpighiales</taxon>
        <taxon>Euphorbiaceae</taxon>
        <taxon>Crotonoideae</taxon>
        <taxon>Manihoteae</taxon>
        <taxon>Manihot</taxon>
    </lineage>
</organism>
<evidence type="ECO:0000256" key="3">
    <source>
        <dbReference type="ARBA" id="ARBA00022801"/>
    </source>
</evidence>
<proteinExistence type="inferred from homology"/>
<dbReference type="Gene3D" id="3.90.70.10">
    <property type="entry name" value="Cysteine proteinases"/>
    <property type="match status" value="2"/>
</dbReference>
<reference evidence="7" key="1">
    <citation type="submission" date="2016-02" db="EMBL/GenBank/DDBJ databases">
        <title>WGS assembly of Manihot esculenta.</title>
        <authorList>
            <person name="Bredeson J.V."/>
            <person name="Prochnik S.E."/>
            <person name="Lyons J.B."/>
            <person name="Schmutz J."/>
            <person name="Grimwood J."/>
            <person name="Vrebalov J."/>
            <person name="Bart R.S."/>
            <person name="Amuge T."/>
            <person name="Ferguson M.E."/>
            <person name="Green R."/>
            <person name="Putnam N."/>
            <person name="Stites J."/>
            <person name="Rounsley S."/>
            <person name="Rokhsar D.S."/>
        </authorList>
    </citation>
    <scope>NUCLEOTIDE SEQUENCE [LARGE SCALE GENOMIC DNA]</scope>
    <source>
        <tissue evidence="7">Leaf</tissue>
    </source>
</reference>
<dbReference type="InterPro" id="IPR039417">
    <property type="entry name" value="Peptidase_C1A_papain-like"/>
</dbReference>
<sequence>MEKFMTAIEGSCWAFSTVAAIEGIHQITTSKLISLSEQELIDCDTKGKDEGESNYPYNGTCIAKKEASHVAKITGYEEVPSKSETSLMKAVAKQPVSASVDAGGLYFQFYFTGVFTGVCGDDINHGVNIVGYDKTSDGIKYYR</sequence>
<dbReference type="InterPro" id="IPR038765">
    <property type="entry name" value="Papain-like_cys_pep_sf"/>
</dbReference>
<dbReference type="EMBL" id="CM004399">
    <property type="protein sequence ID" value="OAY33965.1"/>
    <property type="molecule type" value="Genomic_DNA"/>
</dbReference>
<keyword evidence="2" id="KW-0645">Protease</keyword>
<dbReference type="Pfam" id="PF00112">
    <property type="entry name" value="Peptidase_C1"/>
    <property type="match status" value="2"/>
</dbReference>
<dbReference type="GO" id="GO:0006508">
    <property type="term" value="P:proteolysis"/>
    <property type="evidence" value="ECO:0007669"/>
    <property type="project" value="UniProtKB-KW"/>
</dbReference>
<dbReference type="PANTHER" id="PTHR12411">
    <property type="entry name" value="CYSTEINE PROTEASE FAMILY C1-RELATED"/>
    <property type="match status" value="1"/>
</dbReference>
<dbReference type="InterPro" id="IPR013128">
    <property type="entry name" value="Peptidase_C1A"/>
</dbReference>
<dbReference type="SUPFAM" id="SSF54001">
    <property type="entry name" value="Cysteine proteinases"/>
    <property type="match status" value="1"/>
</dbReference>
<evidence type="ECO:0000256" key="5">
    <source>
        <dbReference type="ARBA" id="ARBA00023157"/>
    </source>
</evidence>
<evidence type="ECO:0000256" key="2">
    <source>
        <dbReference type="ARBA" id="ARBA00022670"/>
    </source>
</evidence>
<name>A0A2C9URN0_MANES</name>
<protein>
    <recommendedName>
        <fullName evidence="6">Peptidase C1A papain C-terminal domain-containing protein</fullName>
    </recommendedName>
</protein>
<dbReference type="PROSITE" id="PS00639">
    <property type="entry name" value="THIOL_PROTEASE_HIS"/>
    <property type="match status" value="1"/>
</dbReference>
<comment type="similarity">
    <text evidence="1">Belongs to the peptidase C1 family.</text>
</comment>
<evidence type="ECO:0000313" key="7">
    <source>
        <dbReference type="EMBL" id="OAY33965.1"/>
    </source>
</evidence>
<dbReference type="AlphaFoldDB" id="A0A2C9URN0"/>
<gene>
    <name evidence="7" type="ORF">MANES_13G139400</name>
</gene>
<evidence type="ECO:0000259" key="6">
    <source>
        <dbReference type="SMART" id="SM00645"/>
    </source>
</evidence>
<keyword evidence="3" id="KW-0378">Hydrolase</keyword>
<feature type="domain" description="Peptidase C1A papain C-terminal" evidence="6">
    <location>
        <begin position="2"/>
        <end position="143"/>
    </location>
</feature>
<accession>A0A2C9URN0</accession>
<dbReference type="GO" id="GO:0008234">
    <property type="term" value="F:cysteine-type peptidase activity"/>
    <property type="evidence" value="ECO:0007669"/>
    <property type="project" value="UniProtKB-KW"/>
</dbReference>
<dbReference type="STRING" id="3983.A0A2C9URN0"/>